<evidence type="ECO:0000313" key="1">
    <source>
        <dbReference type="EMBL" id="KAI0068412.1"/>
    </source>
</evidence>
<sequence length="827" mass="89552">MAYVFPVSLSFSHNATMGALLADIPIFSIGLLGSASLTFFLFLKKLNLAHVFLFSSVIISFIAAILDLTQILIRQSDFLRHVSDATSVSQLQITREIFFSIATGLRFLFFWVFVAQRPRGEPKPRQRSSTWRSSFLVLSPESNSSHSGSWMRWGIAGAVLQWAMLGAAIAILLLQILWRTLSPFHHFGSVYAVEGTLEIVSSGIFIVKIVLNALIAETPSRRQTVIQYSGLVVALFLNAGLGAGNIVYFAFTESSLGRLLLAVEIYVIIVLLLVWTFSPEGETTRPRTIFRDTKRASSFQGLRTSFGDPLTADAIIEQGRPAMQSSARRLSSWFVRRTSSLSQSALNLPSPVRDERRSWSQGDLEQAVSPTNTEKGGANIFYDPSAILAEAKQSARWRDPVYTSVLDSPLDTASLGGRGQLPTTNLNAGLTEERTAVVPPSRARTRPGTAVSIPSYYGDGAASPATVRPTVPLPYVTRETESPIYGLNGTLRAGYYSPVDTARRTSFLIPPSARSSGFSNLLREQNELEKSIAALRMFAPASSPNSPEQGSDRVPSANLTAVQSRGSVSVRSEFSLSIFPEPPWARRSDMTSTLSHSGESAAIVREPSEFEFVPPRMPAAVEQTLPTSTRNSEDTIMLTHKGRSDSEGTRYDVTSFIGDLMTPGHRQGSSTDSSPLGKPTDVDSETSSATVATATFVSLQRKYSHTLRLDGGGGRIPPTSPSNVSTEPSIPQPEISNTSDDVSSRNPVDTAVRSLAPSPNRFLTPSPPMRGLGIRSVSRTGGRIIGLPSGPKMGISAPSRQSTEEFITAATYERPRPAPLVTSPAGQ</sequence>
<dbReference type="EMBL" id="MU277188">
    <property type="protein sequence ID" value="KAI0068412.1"/>
    <property type="molecule type" value="Genomic_DNA"/>
</dbReference>
<comment type="caution">
    <text evidence="1">The sequence shown here is derived from an EMBL/GenBank/DDBJ whole genome shotgun (WGS) entry which is preliminary data.</text>
</comment>
<reference evidence="1" key="1">
    <citation type="submission" date="2021-03" db="EMBL/GenBank/DDBJ databases">
        <authorList>
            <consortium name="DOE Joint Genome Institute"/>
            <person name="Ahrendt S."/>
            <person name="Looney B.P."/>
            <person name="Miyauchi S."/>
            <person name="Morin E."/>
            <person name="Drula E."/>
            <person name="Courty P.E."/>
            <person name="Chicoki N."/>
            <person name="Fauchery L."/>
            <person name="Kohler A."/>
            <person name="Kuo A."/>
            <person name="Labutti K."/>
            <person name="Pangilinan J."/>
            <person name="Lipzen A."/>
            <person name="Riley R."/>
            <person name="Andreopoulos W."/>
            <person name="He G."/>
            <person name="Johnson J."/>
            <person name="Barry K.W."/>
            <person name="Grigoriev I.V."/>
            <person name="Nagy L."/>
            <person name="Hibbett D."/>
            <person name="Henrissat B."/>
            <person name="Matheny P.B."/>
            <person name="Labbe J."/>
            <person name="Martin F."/>
        </authorList>
    </citation>
    <scope>NUCLEOTIDE SEQUENCE</scope>
    <source>
        <strain evidence="1">HHB10654</strain>
    </source>
</reference>
<name>A0ACB8TJ11_9AGAM</name>
<reference evidence="1" key="2">
    <citation type="journal article" date="2022" name="New Phytol.">
        <title>Evolutionary transition to the ectomycorrhizal habit in the genomes of a hyperdiverse lineage of mushroom-forming fungi.</title>
        <authorList>
            <person name="Looney B."/>
            <person name="Miyauchi S."/>
            <person name="Morin E."/>
            <person name="Drula E."/>
            <person name="Courty P.E."/>
            <person name="Kohler A."/>
            <person name="Kuo A."/>
            <person name="LaButti K."/>
            <person name="Pangilinan J."/>
            <person name="Lipzen A."/>
            <person name="Riley R."/>
            <person name="Andreopoulos W."/>
            <person name="He G."/>
            <person name="Johnson J."/>
            <person name="Nolan M."/>
            <person name="Tritt A."/>
            <person name="Barry K.W."/>
            <person name="Grigoriev I.V."/>
            <person name="Nagy L.G."/>
            <person name="Hibbett D."/>
            <person name="Henrissat B."/>
            <person name="Matheny P.B."/>
            <person name="Labbe J."/>
            <person name="Martin F.M."/>
        </authorList>
    </citation>
    <scope>NUCLEOTIDE SEQUENCE</scope>
    <source>
        <strain evidence="1">HHB10654</strain>
    </source>
</reference>
<organism evidence="1 2">
    <name type="scientific">Artomyces pyxidatus</name>
    <dbReference type="NCBI Taxonomy" id="48021"/>
    <lineage>
        <taxon>Eukaryota</taxon>
        <taxon>Fungi</taxon>
        <taxon>Dikarya</taxon>
        <taxon>Basidiomycota</taxon>
        <taxon>Agaricomycotina</taxon>
        <taxon>Agaricomycetes</taxon>
        <taxon>Russulales</taxon>
        <taxon>Auriscalpiaceae</taxon>
        <taxon>Artomyces</taxon>
    </lineage>
</organism>
<protein>
    <submittedName>
        <fullName evidence="1">Uncharacterized protein</fullName>
    </submittedName>
</protein>
<evidence type="ECO:0000313" key="2">
    <source>
        <dbReference type="Proteomes" id="UP000814140"/>
    </source>
</evidence>
<dbReference type="Proteomes" id="UP000814140">
    <property type="component" value="Unassembled WGS sequence"/>
</dbReference>
<gene>
    <name evidence="1" type="ORF">BV25DRAFT_1987194</name>
</gene>
<keyword evidence="2" id="KW-1185">Reference proteome</keyword>
<accession>A0ACB8TJ11</accession>
<proteinExistence type="predicted"/>